<dbReference type="InterPro" id="IPR020806">
    <property type="entry name" value="PKS_PP-bd"/>
</dbReference>
<gene>
    <name evidence="4" type="ORF">M2283_005177</name>
</gene>
<dbReference type="PROSITE" id="PS00012">
    <property type="entry name" value="PHOSPHOPANTETHEINE"/>
    <property type="match status" value="1"/>
</dbReference>
<evidence type="ECO:0000313" key="5">
    <source>
        <dbReference type="Proteomes" id="UP001160499"/>
    </source>
</evidence>
<dbReference type="EMBL" id="JARXVH010000008">
    <property type="protein sequence ID" value="MDH6217845.1"/>
    <property type="molecule type" value="Genomic_DNA"/>
</dbReference>
<proteinExistence type="predicted"/>
<evidence type="ECO:0000313" key="4">
    <source>
        <dbReference type="EMBL" id="MDH6217845.1"/>
    </source>
</evidence>
<dbReference type="Pfam" id="PF00550">
    <property type="entry name" value="PP-binding"/>
    <property type="match status" value="1"/>
</dbReference>
<protein>
    <submittedName>
        <fullName evidence="4">Acyl carrier protein</fullName>
    </submittedName>
</protein>
<name>A0ABT6LNF5_9ACTN</name>
<dbReference type="InterPro" id="IPR006162">
    <property type="entry name" value="Ppantetheine_attach_site"/>
</dbReference>
<evidence type="ECO:0000259" key="3">
    <source>
        <dbReference type="PROSITE" id="PS50075"/>
    </source>
</evidence>
<sequence length="78" mass="8255">MYVTYLTTILNTVYKVPGTIDPENSFMELGVDSLSLAELGAHLEDELGVTVDEEDLSAVTTVSGLAVLLESRGAVIPA</sequence>
<evidence type="ECO:0000256" key="2">
    <source>
        <dbReference type="ARBA" id="ARBA00022553"/>
    </source>
</evidence>
<comment type="caution">
    <text evidence="4">The sequence shown here is derived from an EMBL/GenBank/DDBJ whole genome shotgun (WGS) entry which is preliminary data.</text>
</comment>
<reference evidence="4 5" key="1">
    <citation type="submission" date="2023-04" db="EMBL/GenBank/DDBJ databases">
        <title>Forest soil microbial communities from Buena Vista Peninsula, Colon Province, Panama.</title>
        <authorList>
            <person name="Bouskill N."/>
        </authorList>
    </citation>
    <scope>NUCLEOTIDE SEQUENCE [LARGE SCALE GENOMIC DNA]</scope>
    <source>
        <strain evidence="4 5">GGS1</strain>
    </source>
</reference>
<keyword evidence="1" id="KW-0596">Phosphopantetheine</keyword>
<dbReference type="Gene3D" id="1.10.1200.10">
    <property type="entry name" value="ACP-like"/>
    <property type="match status" value="1"/>
</dbReference>
<keyword evidence="2" id="KW-0597">Phosphoprotein</keyword>
<dbReference type="PROSITE" id="PS50075">
    <property type="entry name" value="CARRIER"/>
    <property type="match status" value="1"/>
</dbReference>
<dbReference type="InterPro" id="IPR009081">
    <property type="entry name" value="PP-bd_ACP"/>
</dbReference>
<feature type="domain" description="Carrier" evidence="3">
    <location>
        <begin position="1"/>
        <end position="73"/>
    </location>
</feature>
<dbReference type="SUPFAM" id="SSF47336">
    <property type="entry name" value="ACP-like"/>
    <property type="match status" value="1"/>
</dbReference>
<dbReference type="SMART" id="SM00823">
    <property type="entry name" value="PKS_PP"/>
    <property type="match status" value="1"/>
</dbReference>
<dbReference type="RefSeq" id="WP_280878748.1">
    <property type="nucleotide sequence ID" value="NZ_JARXVH010000008.1"/>
</dbReference>
<keyword evidence="5" id="KW-1185">Reference proteome</keyword>
<evidence type="ECO:0000256" key="1">
    <source>
        <dbReference type="ARBA" id="ARBA00022450"/>
    </source>
</evidence>
<dbReference type="InterPro" id="IPR036736">
    <property type="entry name" value="ACP-like_sf"/>
</dbReference>
<accession>A0ABT6LNF5</accession>
<dbReference type="Proteomes" id="UP001160499">
    <property type="component" value="Unassembled WGS sequence"/>
</dbReference>
<organism evidence="4 5">
    <name type="scientific">Streptomyces pseudovenezuelae</name>
    <dbReference type="NCBI Taxonomy" id="67350"/>
    <lineage>
        <taxon>Bacteria</taxon>
        <taxon>Bacillati</taxon>
        <taxon>Actinomycetota</taxon>
        <taxon>Actinomycetes</taxon>
        <taxon>Kitasatosporales</taxon>
        <taxon>Streptomycetaceae</taxon>
        <taxon>Streptomyces</taxon>
        <taxon>Streptomyces aurantiacus group</taxon>
    </lineage>
</organism>